<dbReference type="EMBL" id="JAOYOD010000001">
    <property type="protein sequence ID" value="MCV9386948.1"/>
    <property type="molecule type" value="Genomic_DNA"/>
</dbReference>
<dbReference type="RefSeq" id="WP_264137779.1">
    <property type="nucleotide sequence ID" value="NZ_JAOYOD010000001.1"/>
</dbReference>
<comment type="caution">
    <text evidence="3">The sequence shown here is derived from an EMBL/GenBank/DDBJ whole genome shotgun (WGS) entry which is preliminary data.</text>
</comment>
<feature type="domain" description="YCII-related" evidence="2">
    <location>
        <begin position="4"/>
        <end position="112"/>
    </location>
</feature>
<sequence length="113" mass="12511">MNEYMMIIRGGDEEMAQLSPEEMEKHMQDWQKWMGAIAEKGQLIGGEPLKAEAISIIDGGKTVIDRPLAEGKEMVGGYIMIKAQTLKEAAEIAKGCPGFEHNCTLEVREISPM</sequence>
<comment type="similarity">
    <text evidence="1">Belongs to the YciI family.</text>
</comment>
<evidence type="ECO:0000313" key="4">
    <source>
        <dbReference type="Proteomes" id="UP001300692"/>
    </source>
</evidence>
<dbReference type="Pfam" id="PF03795">
    <property type="entry name" value="YCII"/>
    <property type="match status" value="1"/>
</dbReference>
<gene>
    <name evidence="3" type="ORF">N7U62_09760</name>
</gene>
<evidence type="ECO:0000259" key="2">
    <source>
        <dbReference type="Pfam" id="PF03795"/>
    </source>
</evidence>
<reference evidence="3 4" key="1">
    <citation type="submission" date="2022-10" db="EMBL/GenBank/DDBJ databases">
        <title>Comparative genomics and taxonomic characterization of three novel marine species of genus Reichenbachiella exhibiting antioxidant and polysaccharide degradation activities.</title>
        <authorList>
            <person name="Muhammad N."/>
            <person name="Lee Y.-J."/>
            <person name="Ko J."/>
            <person name="Kim S.-G."/>
        </authorList>
    </citation>
    <scope>NUCLEOTIDE SEQUENCE [LARGE SCALE GENOMIC DNA]</scope>
    <source>
        <strain evidence="3 4">ABR2-5</strain>
    </source>
</reference>
<dbReference type="Gene3D" id="3.30.70.1060">
    <property type="entry name" value="Dimeric alpha+beta barrel"/>
    <property type="match status" value="1"/>
</dbReference>
<organism evidence="3 4">
    <name type="scientific">Reichenbachiella ulvae</name>
    <dbReference type="NCBI Taxonomy" id="2980104"/>
    <lineage>
        <taxon>Bacteria</taxon>
        <taxon>Pseudomonadati</taxon>
        <taxon>Bacteroidota</taxon>
        <taxon>Cytophagia</taxon>
        <taxon>Cytophagales</taxon>
        <taxon>Reichenbachiellaceae</taxon>
        <taxon>Reichenbachiella</taxon>
    </lineage>
</organism>
<dbReference type="InterPro" id="IPR005545">
    <property type="entry name" value="YCII"/>
</dbReference>
<proteinExistence type="inferred from homology"/>
<dbReference type="PANTHER" id="PTHR35174:SF1">
    <property type="entry name" value="BLL0086 PROTEIN"/>
    <property type="match status" value="1"/>
</dbReference>
<protein>
    <submittedName>
        <fullName evidence="3">YciI family protein</fullName>
    </submittedName>
</protein>
<dbReference type="SUPFAM" id="SSF54909">
    <property type="entry name" value="Dimeric alpha+beta barrel"/>
    <property type="match status" value="1"/>
</dbReference>
<evidence type="ECO:0000313" key="3">
    <source>
        <dbReference type="EMBL" id="MCV9386948.1"/>
    </source>
</evidence>
<evidence type="ECO:0000256" key="1">
    <source>
        <dbReference type="ARBA" id="ARBA00007689"/>
    </source>
</evidence>
<keyword evidence="4" id="KW-1185">Reference proteome</keyword>
<dbReference type="Proteomes" id="UP001300692">
    <property type="component" value="Unassembled WGS sequence"/>
</dbReference>
<accession>A0ABT3CTS0</accession>
<name>A0ABT3CTS0_9BACT</name>
<dbReference type="PANTHER" id="PTHR35174">
    <property type="entry name" value="BLL7171 PROTEIN-RELATED"/>
    <property type="match status" value="1"/>
</dbReference>
<dbReference type="InterPro" id="IPR011008">
    <property type="entry name" value="Dimeric_a/b-barrel"/>
</dbReference>